<reference evidence="3" key="1">
    <citation type="submission" date="2018-04" db="EMBL/GenBank/DDBJ databases">
        <authorList>
            <person name="Liu S."/>
            <person name="Wang Z."/>
            <person name="Li J."/>
        </authorList>
    </citation>
    <scope>NUCLEOTIDE SEQUENCE [LARGE SCALE GENOMIC DNA]</scope>
    <source>
        <strain evidence="3">S1194</strain>
    </source>
</reference>
<evidence type="ECO:0000259" key="1">
    <source>
        <dbReference type="PROSITE" id="PS50995"/>
    </source>
</evidence>
<gene>
    <name evidence="2" type="ORF">DF220_09530</name>
</gene>
<dbReference type="AlphaFoldDB" id="A0A2U1T2D1"/>
<dbReference type="Pfam" id="PF01047">
    <property type="entry name" value="MarR"/>
    <property type="match status" value="1"/>
</dbReference>
<protein>
    <submittedName>
        <fullName evidence="2">MarR family transcriptional regulator</fullName>
    </submittedName>
</protein>
<dbReference type="PANTHER" id="PTHR33164">
    <property type="entry name" value="TRANSCRIPTIONAL REGULATOR, MARR FAMILY"/>
    <property type="match status" value="1"/>
</dbReference>
<feature type="domain" description="HTH marR-type" evidence="1">
    <location>
        <begin position="2"/>
        <end position="156"/>
    </location>
</feature>
<sequence>MGTLAAATLDRVTAQVPPSDPEDMHSRPGHLIRRAQQVHGYLWTAMVSKDVTPTQFSAITVIAARPGTDQIALSRESGLDTSTTGAVIQRLIQRGWVAVDRDPKDMRRKLLSLTPEGQRVFDEVAVRAASMTDRMVESLELGERAQLVSLLARLVAHGETLREAGDEAPTA</sequence>
<dbReference type="GO" id="GO:0003700">
    <property type="term" value="F:DNA-binding transcription factor activity"/>
    <property type="evidence" value="ECO:0007669"/>
    <property type="project" value="InterPro"/>
</dbReference>
<dbReference type="SMART" id="SM00347">
    <property type="entry name" value="HTH_MARR"/>
    <property type="match status" value="1"/>
</dbReference>
<dbReference type="InterPro" id="IPR036388">
    <property type="entry name" value="WH-like_DNA-bd_sf"/>
</dbReference>
<dbReference type="PROSITE" id="PS50995">
    <property type="entry name" value="HTH_MARR_2"/>
    <property type="match status" value="1"/>
</dbReference>
<evidence type="ECO:0000313" key="2">
    <source>
        <dbReference type="EMBL" id="PWB98044.1"/>
    </source>
</evidence>
<dbReference type="GO" id="GO:0006950">
    <property type="term" value="P:response to stress"/>
    <property type="evidence" value="ECO:0007669"/>
    <property type="project" value="TreeGrafter"/>
</dbReference>
<proteinExistence type="predicted"/>
<name>A0A2U1T2D1_9MICO</name>
<dbReference type="RefSeq" id="WP_108514773.1">
    <property type="nucleotide sequence ID" value="NZ_CP026951.1"/>
</dbReference>
<organism evidence="2 3">
    <name type="scientific">Homoserinimonas hongtaonis</name>
    <dbReference type="NCBI Taxonomy" id="2079791"/>
    <lineage>
        <taxon>Bacteria</taxon>
        <taxon>Bacillati</taxon>
        <taxon>Actinomycetota</taxon>
        <taxon>Actinomycetes</taxon>
        <taxon>Micrococcales</taxon>
        <taxon>Microbacteriaceae</taxon>
        <taxon>Homoserinimonas</taxon>
    </lineage>
</organism>
<dbReference type="Gene3D" id="1.10.10.10">
    <property type="entry name" value="Winged helix-like DNA-binding domain superfamily/Winged helix DNA-binding domain"/>
    <property type="match status" value="1"/>
</dbReference>
<dbReference type="PANTHER" id="PTHR33164:SF95">
    <property type="entry name" value="TRANSCRIPTIONAL REGULATOR"/>
    <property type="match status" value="1"/>
</dbReference>
<accession>A0A2U1T2D1</accession>
<dbReference type="KEGG" id="salc:C2138_00860"/>
<dbReference type="OrthoDB" id="3174724at2"/>
<dbReference type="Proteomes" id="UP000244978">
    <property type="component" value="Unassembled WGS sequence"/>
</dbReference>
<comment type="caution">
    <text evidence="2">The sequence shown here is derived from an EMBL/GenBank/DDBJ whole genome shotgun (WGS) entry which is preliminary data.</text>
</comment>
<dbReference type="EMBL" id="QEEX01000001">
    <property type="protein sequence ID" value="PWB98044.1"/>
    <property type="molecule type" value="Genomic_DNA"/>
</dbReference>
<evidence type="ECO:0000313" key="3">
    <source>
        <dbReference type="Proteomes" id="UP000244978"/>
    </source>
</evidence>
<dbReference type="InterPro" id="IPR039422">
    <property type="entry name" value="MarR/SlyA-like"/>
</dbReference>
<dbReference type="SUPFAM" id="SSF46785">
    <property type="entry name" value="Winged helix' DNA-binding domain"/>
    <property type="match status" value="1"/>
</dbReference>
<dbReference type="InterPro" id="IPR000835">
    <property type="entry name" value="HTH_MarR-typ"/>
</dbReference>
<keyword evidence="3" id="KW-1185">Reference proteome</keyword>
<dbReference type="InterPro" id="IPR036390">
    <property type="entry name" value="WH_DNA-bd_sf"/>
</dbReference>